<keyword evidence="4" id="KW-0804">Transcription</keyword>
<organism evidence="7 8">
    <name type="scientific">Pikeienuella piscinae</name>
    <dbReference type="NCBI Taxonomy" id="2748098"/>
    <lineage>
        <taxon>Bacteria</taxon>
        <taxon>Pseudomonadati</taxon>
        <taxon>Pseudomonadota</taxon>
        <taxon>Alphaproteobacteria</taxon>
        <taxon>Rhodobacterales</taxon>
        <taxon>Paracoccaceae</taxon>
        <taxon>Pikeienuella</taxon>
    </lineage>
</organism>
<dbReference type="GO" id="GO:0016987">
    <property type="term" value="F:sigma factor activity"/>
    <property type="evidence" value="ECO:0007669"/>
    <property type="project" value="UniProtKB-KW"/>
</dbReference>
<keyword evidence="2" id="KW-0805">Transcription regulation</keyword>
<dbReference type="Gene3D" id="1.10.1740.10">
    <property type="match status" value="1"/>
</dbReference>
<feature type="domain" description="RNA polymerase sigma-70 region 2" evidence="5">
    <location>
        <begin position="25"/>
        <end position="93"/>
    </location>
</feature>
<dbReference type="InterPro" id="IPR013325">
    <property type="entry name" value="RNA_pol_sigma_r2"/>
</dbReference>
<sequence>MEHEDNLDSLIAAAANGDRAAFRTLYEQSAAKLFGLCIRICHDRSLAEDAMQDAYVDIWRKAGEFDPARGRAGAWIAVIARNRAIDIVRRRGRAPGWGGGGDGEDALATLVDPAARQDGGAEAMALSECLARLEETPRRMLVLAYVEGLTREELAARFEAPVNTVKTWLRRGLAALKTCLDD</sequence>
<dbReference type="GO" id="GO:0003677">
    <property type="term" value="F:DNA binding"/>
    <property type="evidence" value="ECO:0007669"/>
    <property type="project" value="InterPro"/>
</dbReference>
<dbReference type="InterPro" id="IPR039425">
    <property type="entry name" value="RNA_pol_sigma-70-like"/>
</dbReference>
<dbReference type="SUPFAM" id="SSF88946">
    <property type="entry name" value="Sigma2 domain of RNA polymerase sigma factors"/>
    <property type="match status" value="1"/>
</dbReference>
<keyword evidence="3" id="KW-0731">Sigma factor</keyword>
<dbReference type="Pfam" id="PF08281">
    <property type="entry name" value="Sigma70_r4_2"/>
    <property type="match status" value="1"/>
</dbReference>
<dbReference type="GO" id="GO:0006352">
    <property type="term" value="P:DNA-templated transcription initiation"/>
    <property type="evidence" value="ECO:0007669"/>
    <property type="project" value="InterPro"/>
</dbReference>
<dbReference type="InterPro" id="IPR007627">
    <property type="entry name" value="RNA_pol_sigma70_r2"/>
</dbReference>
<comment type="similarity">
    <text evidence="1">Belongs to the sigma-70 factor family. ECF subfamily.</text>
</comment>
<protein>
    <submittedName>
        <fullName evidence="7">Sigma-70 family RNA polymerase sigma factor</fullName>
    </submittedName>
</protein>
<evidence type="ECO:0000256" key="2">
    <source>
        <dbReference type="ARBA" id="ARBA00023015"/>
    </source>
</evidence>
<reference evidence="7 8" key="1">
    <citation type="submission" date="2020-02" db="EMBL/GenBank/DDBJ databases">
        <title>complete genome sequence of Rhodobacteraceae bacterium.</title>
        <authorList>
            <person name="Park J."/>
            <person name="Kim Y.-S."/>
            <person name="Kim K.-H."/>
        </authorList>
    </citation>
    <scope>NUCLEOTIDE SEQUENCE [LARGE SCALE GENOMIC DNA]</scope>
    <source>
        <strain evidence="7 8">RR4-56</strain>
    </source>
</reference>
<evidence type="ECO:0000256" key="1">
    <source>
        <dbReference type="ARBA" id="ARBA00010641"/>
    </source>
</evidence>
<dbReference type="InterPro" id="IPR013249">
    <property type="entry name" value="RNA_pol_sigma70_r4_t2"/>
</dbReference>
<evidence type="ECO:0000313" key="7">
    <source>
        <dbReference type="EMBL" id="QIE57896.1"/>
    </source>
</evidence>
<dbReference type="InterPro" id="IPR014284">
    <property type="entry name" value="RNA_pol_sigma-70_dom"/>
</dbReference>
<dbReference type="CDD" id="cd06171">
    <property type="entry name" value="Sigma70_r4"/>
    <property type="match status" value="1"/>
</dbReference>
<dbReference type="EMBL" id="CP049056">
    <property type="protein sequence ID" value="QIE57896.1"/>
    <property type="molecule type" value="Genomic_DNA"/>
</dbReference>
<dbReference type="Gene3D" id="1.10.10.10">
    <property type="entry name" value="Winged helix-like DNA-binding domain superfamily/Winged helix DNA-binding domain"/>
    <property type="match status" value="1"/>
</dbReference>
<dbReference type="PANTHER" id="PTHR43133">
    <property type="entry name" value="RNA POLYMERASE ECF-TYPE SIGMA FACTO"/>
    <property type="match status" value="1"/>
</dbReference>
<evidence type="ECO:0000256" key="4">
    <source>
        <dbReference type="ARBA" id="ARBA00023163"/>
    </source>
</evidence>
<dbReference type="NCBIfam" id="TIGR02937">
    <property type="entry name" value="sigma70-ECF"/>
    <property type="match status" value="1"/>
</dbReference>
<dbReference type="InterPro" id="IPR013324">
    <property type="entry name" value="RNA_pol_sigma_r3/r4-like"/>
</dbReference>
<dbReference type="Proteomes" id="UP000503336">
    <property type="component" value="Chromosome"/>
</dbReference>
<name>A0A7M3T7B5_9RHOB</name>
<gene>
    <name evidence="7" type="ORF">G5B40_13960</name>
</gene>
<dbReference type="Pfam" id="PF04542">
    <property type="entry name" value="Sigma70_r2"/>
    <property type="match status" value="1"/>
</dbReference>
<keyword evidence="8" id="KW-1185">Reference proteome</keyword>
<evidence type="ECO:0000256" key="3">
    <source>
        <dbReference type="ARBA" id="ARBA00023082"/>
    </source>
</evidence>
<dbReference type="AlphaFoldDB" id="A0A7M3T7B5"/>
<evidence type="ECO:0000259" key="5">
    <source>
        <dbReference type="Pfam" id="PF04542"/>
    </source>
</evidence>
<evidence type="ECO:0000259" key="6">
    <source>
        <dbReference type="Pfam" id="PF08281"/>
    </source>
</evidence>
<dbReference type="KEGG" id="hdh:G5B40_13960"/>
<feature type="domain" description="RNA polymerase sigma factor 70 region 4 type 2" evidence="6">
    <location>
        <begin position="124"/>
        <end position="176"/>
    </location>
</feature>
<dbReference type="InterPro" id="IPR036388">
    <property type="entry name" value="WH-like_DNA-bd_sf"/>
</dbReference>
<dbReference type="SUPFAM" id="SSF88659">
    <property type="entry name" value="Sigma3 and sigma4 domains of RNA polymerase sigma factors"/>
    <property type="match status" value="1"/>
</dbReference>
<evidence type="ECO:0000313" key="8">
    <source>
        <dbReference type="Proteomes" id="UP000503336"/>
    </source>
</evidence>
<accession>A0A7M3T7B5</accession>
<proteinExistence type="inferred from homology"/>
<dbReference type="PANTHER" id="PTHR43133:SF62">
    <property type="entry name" value="RNA POLYMERASE SIGMA FACTOR SIGZ"/>
    <property type="match status" value="1"/>
</dbReference>